<dbReference type="SUPFAM" id="SSF53335">
    <property type="entry name" value="S-adenosyl-L-methionine-dependent methyltransferases"/>
    <property type="match status" value="1"/>
</dbReference>
<gene>
    <name evidence="3" type="ORF">C273_02173</name>
</gene>
<dbReference type="EMBL" id="AMSQ01000003">
    <property type="protein sequence ID" value="EKU50037.1"/>
    <property type="molecule type" value="Genomic_DNA"/>
</dbReference>
<dbReference type="Pfam" id="PF13847">
    <property type="entry name" value="Methyltransf_31"/>
    <property type="match status" value="1"/>
</dbReference>
<dbReference type="PANTHER" id="PTHR43861:SF3">
    <property type="entry name" value="PUTATIVE (AFU_ORTHOLOGUE AFUA_2G14390)-RELATED"/>
    <property type="match status" value="1"/>
</dbReference>
<accession>K9B5D3</accession>
<protein>
    <recommendedName>
        <fullName evidence="2">Methyltransferase domain-containing protein</fullName>
    </recommendedName>
</protein>
<dbReference type="InterPro" id="IPR025714">
    <property type="entry name" value="Methyltranfer_dom"/>
</dbReference>
<dbReference type="Proteomes" id="UP000009885">
    <property type="component" value="Unassembled WGS sequence"/>
</dbReference>
<keyword evidence="1" id="KW-0808">Transferase</keyword>
<dbReference type="PANTHER" id="PTHR43861">
    <property type="entry name" value="TRANS-ACONITATE 2-METHYLTRANSFERASE-RELATED"/>
    <property type="match status" value="1"/>
</dbReference>
<organism evidence="3 4">
    <name type="scientific">Staphylococcus massiliensis S46</name>
    <dbReference type="NCBI Taxonomy" id="1229783"/>
    <lineage>
        <taxon>Bacteria</taxon>
        <taxon>Bacillati</taxon>
        <taxon>Bacillota</taxon>
        <taxon>Bacilli</taxon>
        <taxon>Bacillales</taxon>
        <taxon>Staphylococcaceae</taxon>
        <taxon>Staphylococcus</taxon>
    </lineage>
</organism>
<dbReference type="STRING" id="1229783.C273_02173"/>
<comment type="caution">
    <text evidence="3">The sequence shown here is derived from an EMBL/GenBank/DDBJ whole genome shotgun (WGS) entry which is preliminary data.</text>
</comment>
<dbReference type="AlphaFoldDB" id="K9B5D3"/>
<dbReference type="GO" id="GO:0016740">
    <property type="term" value="F:transferase activity"/>
    <property type="evidence" value="ECO:0007669"/>
    <property type="project" value="UniProtKB-KW"/>
</dbReference>
<feature type="domain" description="Methyltransferase" evidence="2">
    <location>
        <begin position="39"/>
        <end position="163"/>
    </location>
</feature>
<name>K9B5D3_9STAP</name>
<evidence type="ECO:0000313" key="4">
    <source>
        <dbReference type="Proteomes" id="UP000009885"/>
    </source>
</evidence>
<dbReference type="InterPro" id="IPR029063">
    <property type="entry name" value="SAM-dependent_MTases_sf"/>
</dbReference>
<reference evidence="3 4" key="1">
    <citation type="journal article" date="2013" name="Genome Announc.">
        <title>Genome Sequence of Staphylococcus massiliensis Strain S46, Isolated from the Surface of Healthy Human Skin.</title>
        <authorList>
            <person name="Srivastav R."/>
            <person name="Singh A."/>
            <person name="Jangir P.K."/>
            <person name="Kumari C."/>
            <person name="Muduli S."/>
            <person name="Sharma R."/>
        </authorList>
    </citation>
    <scope>NUCLEOTIDE SEQUENCE [LARGE SCALE GENOMIC DNA]</scope>
    <source>
        <strain evidence="3 4">S46</strain>
    </source>
</reference>
<proteinExistence type="predicted"/>
<keyword evidence="4" id="KW-1185">Reference proteome</keyword>
<sequence>MSNEDVFKNLANKYDVPERVALANIIASELRNHIEADHEQTLIDYGGGTGLVSLQLIDLFKHITIMDASREMIDVATSKIETEDLKNVDSMHIDVTKDTSDASLPKADIIILSLVLLHVTDKVTLLKQLRNMLKEDGAIYIVDFDKNERVTHPKVTNGFTEETLQVLCDKADLKYEGRNVFYKGEKIFVKEDAEVFVARITR</sequence>
<dbReference type="Gene3D" id="3.40.50.150">
    <property type="entry name" value="Vaccinia Virus protein VP39"/>
    <property type="match status" value="1"/>
</dbReference>
<dbReference type="CDD" id="cd02440">
    <property type="entry name" value="AdoMet_MTases"/>
    <property type="match status" value="1"/>
</dbReference>
<evidence type="ECO:0000256" key="1">
    <source>
        <dbReference type="ARBA" id="ARBA00022679"/>
    </source>
</evidence>
<evidence type="ECO:0000313" key="3">
    <source>
        <dbReference type="EMBL" id="EKU50037.1"/>
    </source>
</evidence>
<dbReference type="RefSeq" id="WP_009382228.1">
    <property type="nucleotide sequence ID" value="NZ_AMSQ01000003.1"/>
</dbReference>
<dbReference type="eggNOG" id="COG2226">
    <property type="taxonomic scope" value="Bacteria"/>
</dbReference>
<dbReference type="PATRIC" id="fig|1229783.3.peg.440"/>
<dbReference type="OrthoDB" id="9791837at2"/>
<evidence type="ECO:0000259" key="2">
    <source>
        <dbReference type="Pfam" id="PF13847"/>
    </source>
</evidence>